<evidence type="ECO:0000313" key="9">
    <source>
        <dbReference type="Proteomes" id="UP000186868"/>
    </source>
</evidence>
<dbReference type="OrthoDB" id="9803665at2"/>
<evidence type="ECO:0000256" key="3">
    <source>
        <dbReference type="ARBA" id="ARBA00022793"/>
    </source>
</evidence>
<dbReference type="RefSeq" id="WP_073600775.1">
    <property type="nucleotide sequence ID" value="NZ_MRCB01000025.1"/>
</dbReference>
<evidence type="ECO:0000256" key="1">
    <source>
        <dbReference type="ARBA" id="ARBA00001933"/>
    </source>
</evidence>
<dbReference type="EMBL" id="MRCB01000025">
    <property type="protein sequence ID" value="OKH20884.1"/>
    <property type="molecule type" value="Genomic_DNA"/>
</dbReference>
<dbReference type="STRING" id="1921803.NIES593_17300"/>
<dbReference type="Proteomes" id="UP000186868">
    <property type="component" value="Unassembled WGS sequence"/>
</dbReference>
<dbReference type="InterPro" id="IPR015422">
    <property type="entry name" value="PyrdxlP-dep_Trfase_small"/>
</dbReference>
<feature type="modified residue" description="N6-(pyridoxal phosphate)lysine" evidence="6">
    <location>
        <position position="337"/>
    </location>
</feature>
<keyword evidence="9" id="KW-1185">Reference proteome</keyword>
<organism evidence="8 9">
    <name type="scientific">Hydrococcus rivularis NIES-593</name>
    <dbReference type="NCBI Taxonomy" id="1921803"/>
    <lineage>
        <taxon>Bacteria</taxon>
        <taxon>Bacillati</taxon>
        <taxon>Cyanobacteriota</taxon>
        <taxon>Cyanophyceae</taxon>
        <taxon>Pleurocapsales</taxon>
        <taxon>Hydrococcaceae</taxon>
        <taxon>Hydrococcus</taxon>
    </lineage>
</organism>
<evidence type="ECO:0000256" key="2">
    <source>
        <dbReference type="ARBA" id="ARBA00009533"/>
    </source>
</evidence>
<dbReference type="Gene3D" id="3.90.1150.10">
    <property type="entry name" value="Aspartate Aminotransferase, domain 1"/>
    <property type="match status" value="1"/>
</dbReference>
<dbReference type="InterPro" id="IPR015421">
    <property type="entry name" value="PyrdxlP-dep_Trfase_major"/>
</dbReference>
<dbReference type="GO" id="GO:0030170">
    <property type="term" value="F:pyridoxal phosphate binding"/>
    <property type="evidence" value="ECO:0007669"/>
    <property type="project" value="InterPro"/>
</dbReference>
<dbReference type="SUPFAM" id="SSF53383">
    <property type="entry name" value="PLP-dependent transferases"/>
    <property type="match status" value="1"/>
</dbReference>
<dbReference type="Pfam" id="PF00282">
    <property type="entry name" value="Pyridoxal_deC"/>
    <property type="match status" value="1"/>
</dbReference>
<dbReference type="GO" id="GO:0019752">
    <property type="term" value="P:carboxylic acid metabolic process"/>
    <property type="evidence" value="ECO:0007669"/>
    <property type="project" value="InterPro"/>
</dbReference>
<dbReference type="PANTHER" id="PTHR45677:SF8">
    <property type="entry name" value="CYSTEINE SULFINIC ACID DECARBOXYLASE"/>
    <property type="match status" value="1"/>
</dbReference>
<evidence type="ECO:0000256" key="7">
    <source>
        <dbReference type="RuleBase" id="RU000382"/>
    </source>
</evidence>
<dbReference type="InterPro" id="IPR015424">
    <property type="entry name" value="PyrdxlP-dep_Trfase"/>
</dbReference>
<keyword evidence="5 7" id="KW-0456">Lyase</keyword>
<protein>
    <submittedName>
        <fullName evidence="8">Glutamate decarboxylase</fullName>
    </submittedName>
</protein>
<keyword evidence="4 6" id="KW-0663">Pyridoxal phosphate</keyword>
<sequence>MKEEIAQLDRHNCIEDCILELFSSSDRALSIEREIDAIAEEFLRRDRISTNLDLGSIVEQFRESQISAETSDLSSYLKDLTENVVLHSINTYSPRYIGHMTSALPYFVRPLGKLMTALNQNVVKMETSKSFSLLERQVLGTIHRSIYDFAEDFYQTHIQKNESTLGVLTTGGTLANLTALWCARNFVLGSKEGFTGIENEGLTAAFNAYGCEGAAIIGSQLMHYSFDKAAGLLGIGEKSLIKLPVDRDRRLNLSALRQAIQTCRDRGQRIIALVGIAGTTDCGAIDPLLEMAEIAQEANIHFHVDAAWGGPVIFSPQHREKLAGIEMADSVTIDGHKQLYLPMGIGMVLFRNPYLAKNIEKCAPYTIRKDSIDLGKRALEGSRPGMVLFLQAALKIIGKKGYEFLIDEGIRKARYMADCIRKQAEFELLVAPEINILLYRYIPQPWRQKVAAGQITELDNQKLDRFNECLQSLQLQTGRTFVSRTTIEIDGRPTIALRAVLANPLTTESDIDAVLEDQLKIAAQIPTNDEEVCR</sequence>
<evidence type="ECO:0000256" key="5">
    <source>
        <dbReference type="ARBA" id="ARBA00023239"/>
    </source>
</evidence>
<evidence type="ECO:0000256" key="4">
    <source>
        <dbReference type="ARBA" id="ARBA00022898"/>
    </source>
</evidence>
<gene>
    <name evidence="8" type="ORF">NIES593_17300</name>
</gene>
<accession>A0A1U7HBE8</accession>
<dbReference type="AlphaFoldDB" id="A0A1U7HBE8"/>
<keyword evidence="3" id="KW-0210">Decarboxylase</keyword>
<dbReference type="GO" id="GO:0005737">
    <property type="term" value="C:cytoplasm"/>
    <property type="evidence" value="ECO:0007669"/>
    <property type="project" value="TreeGrafter"/>
</dbReference>
<reference evidence="8 9" key="1">
    <citation type="submission" date="2016-11" db="EMBL/GenBank/DDBJ databases">
        <title>Draft Genome Sequences of Nine Cyanobacterial Strains from Diverse Habitats.</title>
        <authorList>
            <person name="Zhu T."/>
            <person name="Hou S."/>
            <person name="Lu X."/>
            <person name="Hess W.R."/>
        </authorList>
    </citation>
    <scope>NUCLEOTIDE SEQUENCE [LARGE SCALE GENOMIC DNA]</scope>
    <source>
        <strain evidence="8 9">NIES-593</strain>
    </source>
</reference>
<dbReference type="InterPro" id="IPR002129">
    <property type="entry name" value="PyrdxlP-dep_de-COase"/>
</dbReference>
<dbReference type="PANTHER" id="PTHR45677">
    <property type="entry name" value="GLUTAMATE DECARBOXYLASE-RELATED"/>
    <property type="match status" value="1"/>
</dbReference>
<dbReference type="Gene3D" id="3.40.640.10">
    <property type="entry name" value="Type I PLP-dependent aspartate aminotransferase-like (Major domain)"/>
    <property type="match status" value="1"/>
</dbReference>
<evidence type="ECO:0000313" key="8">
    <source>
        <dbReference type="EMBL" id="OKH20884.1"/>
    </source>
</evidence>
<comment type="caution">
    <text evidence="8">The sequence shown here is derived from an EMBL/GenBank/DDBJ whole genome shotgun (WGS) entry which is preliminary data.</text>
</comment>
<comment type="cofactor">
    <cofactor evidence="1 6 7">
        <name>pyridoxal 5'-phosphate</name>
        <dbReference type="ChEBI" id="CHEBI:597326"/>
    </cofactor>
</comment>
<dbReference type="GO" id="GO:0004058">
    <property type="term" value="F:aromatic-L-amino-acid decarboxylase activity"/>
    <property type="evidence" value="ECO:0007669"/>
    <property type="project" value="UniProtKB-ARBA"/>
</dbReference>
<name>A0A1U7HBE8_9CYAN</name>
<evidence type="ECO:0000256" key="6">
    <source>
        <dbReference type="PIRSR" id="PIRSR602129-50"/>
    </source>
</evidence>
<proteinExistence type="inferred from homology"/>
<comment type="similarity">
    <text evidence="2 7">Belongs to the group II decarboxylase family.</text>
</comment>